<organism evidence="2 3">
    <name type="scientific">Streptosporangium fragile</name>
    <dbReference type="NCBI Taxonomy" id="46186"/>
    <lineage>
        <taxon>Bacteria</taxon>
        <taxon>Bacillati</taxon>
        <taxon>Actinomycetota</taxon>
        <taxon>Actinomycetes</taxon>
        <taxon>Streptosporangiales</taxon>
        <taxon>Streptosporangiaceae</taxon>
        <taxon>Streptosporangium</taxon>
    </lineage>
</organism>
<dbReference type="RefSeq" id="WP_344972315.1">
    <property type="nucleotide sequence ID" value="NZ_BAAAVI010000021.1"/>
</dbReference>
<name>A0ABP6IFA6_9ACTN</name>
<evidence type="ECO:0000313" key="3">
    <source>
        <dbReference type="Proteomes" id="UP001500831"/>
    </source>
</evidence>
<proteinExistence type="predicted"/>
<reference evidence="3" key="1">
    <citation type="journal article" date="2019" name="Int. J. Syst. Evol. Microbiol.">
        <title>The Global Catalogue of Microorganisms (GCM) 10K type strain sequencing project: providing services to taxonomists for standard genome sequencing and annotation.</title>
        <authorList>
            <consortium name="The Broad Institute Genomics Platform"/>
            <consortium name="The Broad Institute Genome Sequencing Center for Infectious Disease"/>
            <person name="Wu L."/>
            <person name="Ma J."/>
        </authorList>
    </citation>
    <scope>NUCLEOTIDE SEQUENCE [LARGE SCALE GENOMIC DNA]</scope>
    <source>
        <strain evidence="3">JCM 6242</strain>
    </source>
</reference>
<keyword evidence="3" id="KW-1185">Reference proteome</keyword>
<protein>
    <submittedName>
        <fullName evidence="2">Uncharacterized protein</fullName>
    </submittedName>
</protein>
<comment type="caution">
    <text evidence="2">The sequence shown here is derived from an EMBL/GenBank/DDBJ whole genome shotgun (WGS) entry which is preliminary data.</text>
</comment>
<gene>
    <name evidence="2" type="ORF">GCM10010517_33710</name>
</gene>
<feature type="compositionally biased region" description="Basic and acidic residues" evidence="1">
    <location>
        <begin position="15"/>
        <end position="33"/>
    </location>
</feature>
<dbReference type="Proteomes" id="UP001500831">
    <property type="component" value="Unassembled WGS sequence"/>
</dbReference>
<evidence type="ECO:0000313" key="2">
    <source>
        <dbReference type="EMBL" id="GAA2873193.1"/>
    </source>
</evidence>
<dbReference type="EMBL" id="BAAAVI010000021">
    <property type="protein sequence ID" value="GAA2873193.1"/>
    <property type="molecule type" value="Genomic_DNA"/>
</dbReference>
<evidence type="ECO:0000256" key="1">
    <source>
        <dbReference type="SAM" id="MobiDB-lite"/>
    </source>
</evidence>
<feature type="region of interest" description="Disordered" evidence="1">
    <location>
        <begin position="1"/>
        <end position="49"/>
    </location>
</feature>
<sequence length="49" mass="5106">MSRPGPKLAPLELTAEERAEPERGAAAESERVEVPGGGVPVGRIATRLP</sequence>
<accession>A0ABP6IFA6</accession>